<dbReference type="InterPro" id="IPR044839">
    <property type="entry name" value="NDR1-like"/>
</dbReference>
<reference evidence="8 9" key="1">
    <citation type="journal article" date="2014" name="Genome Biol.">
        <title>Transcriptome and methylome profiling reveals relics of genome dominance in the mesopolyploid Brassica oleracea.</title>
        <authorList>
            <person name="Parkin I.A."/>
            <person name="Koh C."/>
            <person name="Tang H."/>
            <person name="Robinson S.J."/>
            <person name="Kagale S."/>
            <person name="Clarke W.E."/>
            <person name="Town C.D."/>
            <person name="Nixon J."/>
            <person name="Krishnakumar V."/>
            <person name="Bidwell S.L."/>
            <person name="Denoeud F."/>
            <person name="Belcram H."/>
            <person name="Links M.G."/>
            <person name="Just J."/>
            <person name="Clarke C."/>
            <person name="Bender T."/>
            <person name="Huebert T."/>
            <person name="Mason A.S."/>
            <person name="Pires J.C."/>
            <person name="Barker G."/>
            <person name="Moore J."/>
            <person name="Walley P.G."/>
            <person name="Manoli S."/>
            <person name="Batley J."/>
            <person name="Edwards D."/>
            <person name="Nelson M.N."/>
            <person name="Wang X."/>
            <person name="Paterson A.H."/>
            <person name="King G."/>
            <person name="Bancroft I."/>
            <person name="Chalhoub B."/>
            <person name="Sharpe A.G."/>
        </authorList>
    </citation>
    <scope>NUCLEOTIDE SEQUENCE</scope>
    <source>
        <strain evidence="8 9">cv. TO1000</strain>
    </source>
</reference>
<dbReference type="Gramene" id="Bo2g098890.1">
    <property type="protein sequence ID" value="Bo2g098890.1"/>
    <property type="gene ID" value="Bo2g098890"/>
</dbReference>
<keyword evidence="3 6" id="KW-1133">Transmembrane helix</keyword>
<protein>
    <recommendedName>
        <fullName evidence="7">Late embryogenesis abundant protein LEA-2 subgroup domain-containing protein</fullName>
    </recommendedName>
</protein>
<evidence type="ECO:0000256" key="2">
    <source>
        <dbReference type="ARBA" id="ARBA00022692"/>
    </source>
</evidence>
<organism evidence="8 9">
    <name type="scientific">Brassica oleracea var. oleracea</name>
    <dbReference type="NCBI Taxonomy" id="109376"/>
    <lineage>
        <taxon>Eukaryota</taxon>
        <taxon>Viridiplantae</taxon>
        <taxon>Streptophyta</taxon>
        <taxon>Embryophyta</taxon>
        <taxon>Tracheophyta</taxon>
        <taxon>Spermatophyta</taxon>
        <taxon>Magnoliopsida</taxon>
        <taxon>eudicotyledons</taxon>
        <taxon>Gunneridae</taxon>
        <taxon>Pentapetalae</taxon>
        <taxon>rosids</taxon>
        <taxon>malvids</taxon>
        <taxon>Brassicales</taxon>
        <taxon>Brassicaceae</taxon>
        <taxon>Brassiceae</taxon>
        <taxon>Brassica</taxon>
    </lineage>
</organism>
<dbReference type="GO" id="GO:0005886">
    <property type="term" value="C:plasma membrane"/>
    <property type="evidence" value="ECO:0007669"/>
    <property type="project" value="TreeGrafter"/>
</dbReference>
<evidence type="ECO:0000256" key="6">
    <source>
        <dbReference type="SAM" id="Phobius"/>
    </source>
</evidence>
<evidence type="ECO:0000313" key="9">
    <source>
        <dbReference type="Proteomes" id="UP000032141"/>
    </source>
</evidence>
<reference evidence="8" key="2">
    <citation type="submission" date="2015-03" db="UniProtKB">
        <authorList>
            <consortium name="EnsemblPlants"/>
        </authorList>
    </citation>
    <scope>IDENTIFICATION</scope>
</reference>
<evidence type="ECO:0000256" key="3">
    <source>
        <dbReference type="ARBA" id="ARBA00022989"/>
    </source>
</evidence>
<evidence type="ECO:0000313" key="8">
    <source>
        <dbReference type="EnsemblPlants" id="Bo2g098890.1"/>
    </source>
</evidence>
<dbReference type="eggNOG" id="ENOG502RXF8">
    <property type="taxonomic scope" value="Eukaryota"/>
</dbReference>
<feature type="region of interest" description="Disordered" evidence="5">
    <location>
        <begin position="28"/>
        <end position="53"/>
    </location>
</feature>
<dbReference type="InterPro" id="IPR004864">
    <property type="entry name" value="LEA_2"/>
</dbReference>
<dbReference type="PANTHER" id="PTHR31234">
    <property type="entry name" value="LATE EMBRYOGENESIS ABUNDANT (LEA) HYDROXYPROLINE-RICH GLYCOPROTEIN FAMILY"/>
    <property type="match status" value="1"/>
</dbReference>
<sequence>MEKNRDHTSPTHSMAAAEMFFKPVLQKPPGYHELHAPPETPNALSSSSTLRRRPPKFMIPPSFYPDKKKKWSRCRVFCCCFCITIAILILLLIIAVSVFFLWYSPRLPVVLLASFRVSNFNFSNGKPRDGLSHLTAEASARLDFSNPNGKLRYYYGDADVAVSVGDGDYETSLGSTEVKGFVQKPGNRTVVIVPVKVKREEVDDPTVKMLLAEMKSKKLVVKVTVKTKLGLAVGRRKILTVGITLRCGGVTLQKVDKQMAKCTIKMLKWYVQLLLP</sequence>
<dbReference type="PANTHER" id="PTHR31234:SF30">
    <property type="entry name" value="LATE EMBRYOGENESIS ABUNDANT HYDROXYPROLINE-RICH GLYCOPROTEIN FAMILY PROTEIN"/>
    <property type="match status" value="1"/>
</dbReference>
<evidence type="ECO:0000259" key="7">
    <source>
        <dbReference type="Pfam" id="PF03168"/>
    </source>
</evidence>
<name>A0A0D3AS64_BRAOL</name>
<keyword evidence="4 6" id="KW-0472">Membrane</keyword>
<accession>A0A0D3AS64</accession>
<evidence type="ECO:0000256" key="5">
    <source>
        <dbReference type="SAM" id="MobiDB-lite"/>
    </source>
</evidence>
<dbReference type="OMA" id="YHELHAP"/>
<keyword evidence="2 6" id="KW-0812">Transmembrane</keyword>
<comment type="subcellular location">
    <subcellularLocation>
        <location evidence="1">Membrane</location>
        <topology evidence="1">Single-pass membrane protein</topology>
    </subcellularLocation>
</comment>
<dbReference type="GO" id="GO:0098542">
    <property type="term" value="P:defense response to other organism"/>
    <property type="evidence" value="ECO:0007669"/>
    <property type="project" value="InterPro"/>
</dbReference>
<dbReference type="STRING" id="109376.A0A0D3AS64"/>
<dbReference type="HOGENOM" id="CLU_051752_4_1_1"/>
<feature type="domain" description="Late embryogenesis abundant protein LEA-2 subgroup" evidence="7">
    <location>
        <begin position="142"/>
        <end position="238"/>
    </location>
</feature>
<feature type="transmembrane region" description="Helical" evidence="6">
    <location>
        <begin position="76"/>
        <end position="103"/>
    </location>
</feature>
<evidence type="ECO:0000256" key="4">
    <source>
        <dbReference type="ARBA" id="ARBA00023136"/>
    </source>
</evidence>
<dbReference type="Proteomes" id="UP000032141">
    <property type="component" value="Chromosome C2"/>
</dbReference>
<evidence type="ECO:0000256" key="1">
    <source>
        <dbReference type="ARBA" id="ARBA00004167"/>
    </source>
</evidence>
<keyword evidence="9" id="KW-1185">Reference proteome</keyword>
<dbReference type="Pfam" id="PF03168">
    <property type="entry name" value="LEA_2"/>
    <property type="match status" value="1"/>
</dbReference>
<proteinExistence type="predicted"/>
<dbReference type="EnsemblPlants" id="Bo2g098890.1">
    <property type="protein sequence ID" value="Bo2g098890.1"/>
    <property type="gene ID" value="Bo2g098890"/>
</dbReference>
<dbReference type="AlphaFoldDB" id="A0A0D3AS64"/>